<dbReference type="Proteomes" id="UP001501578">
    <property type="component" value="Unassembled WGS sequence"/>
</dbReference>
<protein>
    <submittedName>
        <fullName evidence="3">Uncharacterized protein</fullName>
    </submittedName>
</protein>
<feature type="transmembrane region" description="Helical" evidence="2">
    <location>
        <begin position="345"/>
        <end position="374"/>
    </location>
</feature>
<evidence type="ECO:0000313" key="3">
    <source>
        <dbReference type="EMBL" id="GAA0946250.1"/>
    </source>
</evidence>
<evidence type="ECO:0000313" key="4">
    <source>
        <dbReference type="Proteomes" id="UP001501578"/>
    </source>
</evidence>
<keyword evidence="4" id="KW-1185">Reference proteome</keyword>
<feature type="region of interest" description="Disordered" evidence="1">
    <location>
        <begin position="206"/>
        <end position="230"/>
    </location>
</feature>
<evidence type="ECO:0000256" key="2">
    <source>
        <dbReference type="SAM" id="Phobius"/>
    </source>
</evidence>
<gene>
    <name evidence="3" type="ORF">GCM10009560_61810</name>
</gene>
<proteinExistence type="predicted"/>
<evidence type="ECO:0000256" key="1">
    <source>
        <dbReference type="SAM" id="MobiDB-lite"/>
    </source>
</evidence>
<keyword evidence="2" id="KW-0472">Membrane</keyword>
<organism evidence="3 4">
    <name type="scientific">Nonomuraea longicatena</name>
    <dbReference type="NCBI Taxonomy" id="83682"/>
    <lineage>
        <taxon>Bacteria</taxon>
        <taxon>Bacillati</taxon>
        <taxon>Actinomycetota</taxon>
        <taxon>Actinomycetes</taxon>
        <taxon>Streptosporangiales</taxon>
        <taxon>Streptosporangiaceae</taxon>
        <taxon>Nonomuraea</taxon>
    </lineage>
</organism>
<keyword evidence="2" id="KW-0812">Transmembrane</keyword>
<reference evidence="4" key="1">
    <citation type="journal article" date="2019" name="Int. J. Syst. Evol. Microbiol.">
        <title>The Global Catalogue of Microorganisms (GCM) 10K type strain sequencing project: providing services to taxonomists for standard genome sequencing and annotation.</title>
        <authorList>
            <consortium name="The Broad Institute Genomics Platform"/>
            <consortium name="The Broad Institute Genome Sequencing Center for Infectious Disease"/>
            <person name="Wu L."/>
            <person name="Ma J."/>
        </authorList>
    </citation>
    <scope>NUCLEOTIDE SEQUENCE [LARGE SCALE GENOMIC DNA]</scope>
    <source>
        <strain evidence="4">JCM 11136</strain>
    </source>
</reference>
<accession>A0ABP4BAA7</accession>
<sequence length="443" mass="46606">MSTDLTASPPTSDELHRYAEALLAHLAADGSAPPTPPEFGDISGYWLPPAVLALVAILSGDDPMEHLSLAAGRDQQKTALFLCLALAVAGHGDRIHASWLGTAFGDLSLEQPVAHGQRALWLAAARGAFGPAGKIFVLRKLDAPAVPAHADPREWVQALAPGEPSVVVPASLVDFPEMAEIPELARPAQAAARMTRLRARCAEITSARQADQESSAPLTNQSATPAATWAEDEPIAVLRTQIGLGGPEGPRGSLTAHLLDDLRPGADPHLAAIALHVAAPILRAYADELEADTRLMPPGTVDVALLGHRIVLHPEGPDTESLAAAEHQIAATGAKARRMPVVAGLLLLVGVVAVVCAFLVTGWLAVLGVAGLGLSGWLLWQRRRALEADNRYITAQVSELRELADGAVWALHAYAREAEARATQAAEDSADLNRLIRRGPRAA</sequence>
<dbReference type="EMBL" id="BAAAHQ010000040">
    <property type="protein sequence ID" value="GAA0946250.1"/>
    <property type="molecule type" value="Genomic_DNA"/>
</dbReference>
<keyword evidence="2" id="KW-1133">Transmembrane helix</keyword>
<comment type="caution">
    <text evidence="3">The sequence shown here is derived from an EMBL/GenBank/DDBJ whole genome shotgun (WGS) entry which is preliminary data.</text>
</comment>
<name>A0ABP4BAA7_9ACTN</name>
<feature type="compositionally biased region" description="Polar residues" evidence="1">
    <location>
        <begin position="206"/>
        <end position="225"/>
    </location>
</feature>